<proteinExistence type="predicted"/>
<dbReference type="Proteomes" id="UP001164250">
    <property type="component" value="Chromosome 4"/>
</dbReference>
<sequence>MNGRSLKKTKSLFTKLLEQCTPTKSLKKTKQFHALTVTSGLQSTNFQFPLVTANAQCGRTSYARKLFEEMPERNLFFYNTLIKMYSRNGSSYDALNLFVEMLRFEVCRPDNYTYPFVIKACSDVGLRKLGVAFHGRTLVDGIDMDGIVQNCLIAMYMSFGEVEVARKVFDAMRDRNVVTWNTMISGYFRNGYARQALTVFDWMVKSGQEPDCASVVSVLPVCGYLKEVDNGRCLHGWTIRQKLECEVVVETALIDMYAKCNRVELSFRVFARTSKKKTVPWNAILSGCVHNGLTREAVELFKQMQMAADGNASISLKLRLCYCCCLNYIGIADGQGDWFVIAVLQHKEPFPSIPRGNVWMMGVFQAIQVLEGKQTDENNGHAM</sequence>
<organism evidence="1 2">
    <name type="scientific">Pistacia atlantica</name>
    <dbReference type="NCBI Taxonomy" id="434234"/>
    <lineage>
        <taxon>Eukaryota</taxon>
        <taxon>Viridiplantae</taxon>
        <taxon>Streptophyta</taxon>
        <taxon>Embryophyta</taxon>
        <taxon>Tracheophyta</taxon>
        <taxon>Spermatophyta</taxon>
        <taxon>Magnoliopsida</taxon>
        <taxon>eudicotyledons</taxon>
        <taxon>Gunneridae</taxon>
        <taxon>Pentapetalae</taxon>
        <taxon>rosids</taxon>
        <taxon>malvids</taxon>
        <taxon>Sapindales</taxon>
        <taxon>Anacardiaceae</taxon>
        <taxon>Pistacia</taxon>
    </lineage>
</organism>
<dbReference type="EMBL" id="CM047900">
    <property type="protein sequence ID" value="KAJ0100102.1"/>
    <property type="molecule type" value="Genomic_DNA"/>
</dbReference>
<comment type="caution">
    <text evidence="1">The sequence shown here is derived from an EMBL/GenBank/DDBJ whole genome shotgun (WGS) entry which is preliminary data.</text>
</comment>
<accession>A0ACC1BML7</accession>
<reference evidence="2" key="1">
    <citation type="journal article" date="2023" name="G3 (Bethesda)">
        <title>Genome assembly and association tests identify interacting loci associated with vigor, precocity, and sex in interspecific pistachio rootstocks.</title>
        <authorList>
            <person name="Palmer W."/>
            <person name="Jacygrad E."/>
            <person name="Sagayaradj S."/>
            <person name="Cavanaugh K."/>
            <person name="Han R."/>
            <person name="Bertier L."/>
            <person name="Beede B."/>
            <person name="Kafkas S."/>
            <person name="Golino D."/>
            <person name="Preece J."/>
            <person name="Michelmore R."/>
        </authorList>
    </citation>
    <scope>NUCLEOTIDE SEQUENCE [LARGE SCALE GENOMIC DNA]</scope>
</reference>
<gene>
    <name evidence="1" type="ORF">Patl1_21810</name>
</gene>
<keyword evidence="2" id="KW-1185">Reference proteome</keyword>
<evidence type="ECO:0000313" key="2">
    <source>
        <dbReference type="Proteomes" id="UP001164250"/>
    </source>
</evidence>
<evidence type="ECO:0000313" key="1">
    <source>
        <dbReference type="EMBL" id="KAJ0100102.1"/>
    </source>
</evidence>
<protein>
    <submittedName>
        <fullName evidence="1">Uncharacterized protein</fullName>
    </submittedName>
</protein>
<name>A0ACC1BML7_9ROSI</name>